<dbReference type="InterPro" id="IPR013103">
    <property type="entry name" value="RVT_2"/>
</dbReference>
<gene>
    <name evidence="2" type="ORF">VitviT2T_006700</name>
</gene>
<dbReference type="Proteomes" id="UP001227230">
    <property type="component" value="Chromosome 5"/>
</dbReference>
<dbReference type="EMBL" id="CP126652">
    <property type="protein sequence ID" value="WJZ87309.1"/>
    <property type="molecule type" value="Genomic_DNA"/>
</dbReference>
<keyword evidence="3" id="KW-1185">Reference proteome</keyword>
<accession>A0ABY9BXS9</accession>
<organism evidence="2 3">
    <name type="scientific">Vitis vinifera</name>
    <name type="common">Grape</name>
    <dbReference type="NCBI Taxonomy" id="29760"/>
    <lineage>
        <taxon>Eukaryota</taxon>
        <taxon>Viridiplantae</taxon>
        <taxon>Streptophyta</taxon>
        <taxon>Embryophyta</taxon>
        <taxon>Tracheophyta</taxon>
        <taxon>Spermatophyta</taxon>
        <taxon>Magnoliopsida</taxon>
        <taxon>eudicotyledons</taxon>
        <taxon>Gunneridae</taxon>
        <taxon>Pentapetalae</taxon>
        <taxon>rosids</taxon>
        <taxon>Vitales</taxon>
        <taxon>Vitaceae</taxon>
        <taxon>Viteae</taxon>
        <taxon>Vitis</taxon>
    </lineage>
</organism>
<evidence type="ECO:0000313" key="2">
    <source>
        <dbReference type="EMBL" id="WJZ87309.1"/>
    </source>
</evidence>
<dbReference type="Pfam" id="PF07727">
    <property type="entry name" value="RVT_2"/>
    <property type="match status" value="1"/>
</dbReference>
<evidence type="ECO:0000259" key="1">
    <source>
        <dbReference type="Pfam" id="PF07727"/>
    </source>
</evidence>
<reference evidence="2 3" key="1">
    <citation type="journal article" date="2023" name="Hortic Res">
        <title>The complete reference genome for grapevine (Vitis vinifera L.) genetics and breeding.</title>
        <authorList>
            <person name="Shi X."/>
            <person name="Cao S."/>
            <person name="Wang X."/>
            <person name="Huang S."/>
            <person name="Wang Y."/>
            <person name="Liu Z."/>
            <person name="Liu W."/>
            <person name="Leng X."/>
            <person name="Peng Y."/>
            <person name="Wang N."/>
            <person name="Wang Y."/>
            <person name="Ma Z."/>
            <person name="Xu X."/>
            <person name="Zhang F."/>
            <person name="Xue H."/>
            <person name="Zhong H."/>
            <person name="Wang Y."/>
            <person name="Zhang K."/>
            <person name="Velt A."/>
            <person name="Avia K."/>
            <person name="Holtgrawe D."/>
            <person name="Grimplet J."/>
            <person name="Matus J.T."/>
            <person name="Ware D."/>
            <person name="Wu X."/>
            <person name="Wang H."/>
            <person name="Liu C."/>
            <person name="Fang Y."/>
            <person name="Rustenholz C."/>
            <person name="Cheng Z."/>
            <person name="Xiao H."/>
            <person name="Zhou Y."/>
        </authorList>
    </citation>
    <scope>NUCLEOTIDE SEQUENCE [LARGE SCALE GENOMIC DNA]</scope>
    <source>
        <strain evidence="3">cv. Pinot noir / PN40024</strain>
        <tissue evidence="2">Leaf</tissue>
    </source>
</reference>
<sequence>MASSRIYASRHVVFDETRFPFLTKSLSCQPVSSSNSSLTLLDSGILSIPTPSSRNPHHSPPNFSSPIIVPTDFVPSHPPSFPTLPQSLVPASSTDPLSLPNRTIVTRSQNGIFKPKKIFSLAIQTTVVEPSSFKEAILHPNWQAAMKTEYDALLTNSTWTLVPKPVNTRIISCKWIYKLKLKANGSIDRFKAYLVAKGFNQTYGIDYFETFCLVVKPTTI</sequence>
<evidence type="ECO:0000313" key="3">
    <source>
        <dbReference type="Proteomes" id="UP001227230"/>
    </source>
</evidence>
<proteinExistence type="predicted"/>
<protein>
    <recommendedName>
        <fullName evidence="1">Reverse transcriptase Ty1/copia-type domain-containing protein</fullName>
    </recommendedName>
</protein>
<feature type="domain" description="Reverse transcriptase Ty1/copia-type" evidence="1">
    <location>
        <begin position="156"/>
        <end position="216"/>
    </location>
</feature>
<name>A0ABY9BXS9_VITVI</name>